<organism evidence="10 11">
    <name type="scientific">Paramuricea clavata</name>
    <name type="common">Red gorgonian</name>
    <name type="synonym">Violescent sea-whip</name>
    <dbReference type="NCBI Taxonomy" id="317549"/>
    <lineage>
        <taxon>Eukaryota</taxon>
        <taxon>Metazoa</taxon>
        <taxon>Cnidaria</taxon>
        <taxon>Anthozoa</taxon>
        <taxon>Octocorallia</taxon>
        <taxon>Malacalcyonacea</taxon>
        <taxon>Plexauridae</taxon>
        <taxon>Paramuricea</taxon>
    </lineage>
</organism>
<protein>
    <submittedName>
        <fullName evidence="10">Cation-independent mannose-6-phosphate receptor</fullName>
    </submittedName>
</protein>
<dbReference type="SUPFAM" id="SSF50911">
    <property type="entry name" value="Mannose 6-phosphate receptor domain"/>
    <property type="match status" value="6"/>
</dbReference>
<evidence type="ECO:0000313" key="10">
    <source>
        <dbReference type="EMBL" id="CAB3997075.1"/>
    </source>
</evidence>
<dbReference type="GO" id="GO:0000139">
    <property type="term" value="C:Golgi membrane"/>
    <property type="evidence" value="ECO:0007669"/>
    <property type="project" value="UniProtKB-SubCell"/>
</dbReference>
<feature type="region of interest" description="Disordered" evidence="8">
    <location>
        <begin position="927"/>
        <end position="970"/>
    </location>
</feature>
<gene>
    <name evidence="10" type="ORF">PACLA_8A051325</name>
</gene>
<dbReference type="AlphaFoldDB" id="A0A6S7GZQ8"/>
<keyword evidence="3 9" id="KW-0812">Transmembrane</keyword>
<dbReference type="InterPro" id="IPR000479">
    <property type="entry name" value="CIMR_rpt"/>
</dbReference>
<dbReference type="OrthoDB" id="5949540at2759"/>
<dbReference type="Pfam" id="PF00878">
    <property type="entry name" value="CIMR"/>
    <property type="match status" value="5"/>
</dbReference>
<dbReference type="GO" id="GO:0007041">
    <property type="term" value="P:lysosomal transport"/>
    <property type="evidence" value="ECO:0007669"/>
    <property type="project" value="InterPro"/>
</dbReference>
<dbReference type="InterPro" id="IPR009011">
    <property type="entry name" value="Man6P_isomerase_rcpt-bd_dom_sf"/>
</dbReference>
<dbReference type="GO" id="GO:0038023">
    <property type="term" value="F:signaling receptor activity"/>
    <property type="evidence" value="ECO:0007669"/>
    <property type="project" value="InterPro"/>
</dbReference>
<keyword evidence="7" id="KW-1015">Disulfide bond</keyword>
<comment type="caution">
    <text evidence="10">The sequence shown here is derived from an EMBL/GenBank/DDBJ whole genome shotgun (WGS) entry which is preliminary data.</text>
</comment>
<keyword evidence="4" id="KW-0732">Signal</keyword>
<feature type="compositionally biased region" description="Acidic residues" evidence="8">
    <location>
        <begin position="953"/>
        <end position="970"/>
    </location>
</feature>
<dbReference type="SMART" id="SM01404">
    <property type="entry name" value="CIMR"/>
    <property type="match status" value="6"/>
</dbReference>
<dbReference type="GO" id="GO:0005802">
    <property type="term" value="C:trans-Golgi network"/>
    <property type="evidence" value="ECO:0007669"/>
    <property type="project" value="TreeGrafter"/>
</dbReference>
<reference evidence="10" key="1">
    <citation type="submission" date="2020-04" db="EMBL/GenBank/DDBJ databases">
        <authorList>
            <person name="Alioto T."/>
            <person name="Alioto T."/>
            <person name="Gomez Garrido J."/>
        </authorList>
    </citation>
    <scope>NUCLEOTIDE SEQUENCE</scope>
    <source>
        <strain evidence="10">A484AB</strain>
    </source>
</reference>
<evidence type="ECO:0000256" key="8">
    <source>
        <dbReference type="SAM" id="MobiDB-lite"/>
    </source>
</evidence>
<name>A0A6S7GZQ8_PARCT</name>
<dbReference type="PROSITE" id="PS51914">
    <property type="entry name" value="MRH"/>
    <property type="match status" value="4"/>
</dbReference>
<sequence length="970" mass="107441">MAETEDCEYVFNWKTPSACAVEEYPGTNCVVYDENYGFYYDLSSLTDIYSYVIEGNIKYEVRFCGKSPTTTSCGKDVDSCLVNGKSATKLLNFDSLKYHDGKVIFTHKSKTFAVFNEISCDPKVETISPGGKTEISAGYIIHWTSKLVCPAVTGEECSIIDERGLYDLSVLAKEEWNWLARNRITEFGFQDYQFHFSVCKPLKSISHLANSGSRGAMENKIKGTFTSLGTMIAPLKITNGYLTMTYGNGDKIQGRCKNPTTTIQFVCDDVVPEGVGVAPVVDGFDETTCEFHVTWLTRAACPVRSLLGGSNVPCTAIHPATKKAIDLRPLNNREDGFYQVRDQDNNQYKINVCGSAKGCPKNSGICKIGKHNVNVGSVDTTLVYRQGFLSLHYKNGDNCEGQQNRKTETLISFMCDPQAGNGKPTLERTNDCTHFVTWKTKLACEPEVDCVAHDGQQFYDLTPLIKNDANYEVVHLEKTYLINVCRSLVSGSRCPANAAVCKDGESFGHVSSSPKIVSGETEVKAQLVYENGRCGGLGNTTINFHCDPKDLVNKQVIVFADKCSLRISWWTSLVCPKNMANNNCIFSDPEQKFCFDLKKLGGEKSVTFPGGDVHFHVCSDHGNDCGGAHGEACLTIGDTFPKALLRSVINYNGQEVQISYEDDVVLVLYCGEDGNSNAPQYIGKHKVNGLTTKYFFNMVTPEVCPPRKLPCEVKYNGKTFNLAGLSEKNFRVTGKDNDYLVSICGHIQYTTETKICSSRATAVRISSKGKPQVIGVDRDYIFQYQKHDTDYPIHLQYSSSEAICGGKKAKVLHKFKCNYGTNPPQFHSFKDCVYTFLWQTVEACPAKRTSSYSNSADTISRSVSKSALAVIGTFTGVGLLAAILFLACKPEKGEAAALWLRWHVRKYICCKPSYHVLSRYEVNTDEEEGGTGAGSLFSDDHDDHDHDDHSDDKDDDDLLPLDDDLLNLDE</sequence>
<feature type="compositionally biased region" description="Basic and acidic residues" evidence="8">
    <location>
        <begin position="938"/>
        <end position="952"/>
    </location>
</feature>
<keyword evidence="5 9" id="KW-1133">Transmembrane helix</keyword>
<keyword evidence="6 9" id="KW-0472">Membrane</keyword>
<proteinExistence type="predicted"/>
<dbReference type="Proteomes" id="UP001152795">
    <property type="component" value="Unassembled WGS sequence"/>
</dbReference>
<evidence type="ECO:0000256" key="5">
    <source>
        <dbReference type="ARBA" id="ARBA00022989"/>
    </source>
</evidence>
<dbReference type="GO" id="GO:0005537">
    <property type="term" value="F:D-mannose binding"/>
    <property type="evidence" value="ECO:0007669"/>
    <property type="project" value="InterPro"/>
</dbReference>
<comment type="subcellular location">
    <subcellularLocation>
        <location evidence="1">Endomembrane system</location>
    </subcellularLocation>
</comment>
<dbReference type="GO" id="GO:0010008">
    <property type="term" value="C:endosome membrane"/>
    <property type="evidence" value="ECO:0007669"/>
    <property type="project" value="UniProtKB-SubCell"/>
</dbReference>
<evidence type="ECO:0000313" key="11">
    <source>
        <dbReference type="Proteomes" id="UP001152795"/>
    </source>
</evidence>
<accession>A0A6S7GZQ8</accession>
<dbReference type="PANTHER" id="PTHR15071:SF0">
    <property type="entry name" value="MANNOSE 6-PHOSPHATE RECEPTOR-LIKE PROTEIN 1"/>
    <property type="match status" value="1"/>
</dbReference>
<feature type="transmembrane region" description="Helical" evidence="9">
    <location>
        <begin position="867"/>
        <end position="888"/>
    </location>
</feature>
<keyword evidence="11" id="KW-1185">Reference proteome</keyword>
<evidence type="ECO:0000256" key="4">
    <source>
        <dbReference type="ARBA" id="ARBA00022729"/>
    </source>
</evidence>
<evidence type="ECO:0000256" key="1">
    <source>
        <dbReference type="ARBA" id="ARBA00004308"/>
    </source>
</evidence>
<evidence type="ECO:0000256" key="7">
    <source>
        <dbReference type="ARBA" id="ARBA00023157"/>
    </source>
</evidence>
<dbReference type="PANTHER" id="PTHR15071">
    <property type="entry name" value="MANNOSE-6-PHOSPHATE RECEPTOR FAMILY MEMBER"/>
    <property type="match status" value="1"/>
</dbReference>
<dbReference type="InterPro" id="IPR044865">
    <property type="entry name" value="MRH_dom"/>
</dbReference>
<dbReference type="EMBL" id="CACRXK020003017">
    <property type="protein sequence ID" value="CAB3997075.1"/>
    <property type="molecule type" value="Genomic_DNA"/>
</dbReference>
<evidence type="ECO:0000256" key="9">
    <source>
        <dbReference type="SAM" id="Phobius"/>
    </source>
</evidence>
<evidence type="ECO:0000256" key="2">
    <source>
        <dbReference type="ARBA" id="ARBA00022448"/>
    </source>
</evidence>
<keyword evidence="2" id="KW-0813">Transport</keyword>
<keyword evidence="10" id="KW-0675">Receptor</keyword>
<evidence type="ECO:0000256" key="6">
    <source>
        <dbReference type="ARBA" id="ARBA00023136"/>
    </source>
</evidence>
<dbReference type="Gene3D" id="2.70.130.10">
    <property type="entry name" value="Mannose-6-phosphate receptor binding domain"/>
    <property type="match status" value="6"/>
</dbReference>
<evidence type="ECO:0000256" key="3">
    <source>
        <dbReference type="ARBA" id="ARBA00022692"/>
    </source>
</evidence>